<accession>A0ACC2AY08</accession>
<dbReference type="Proteomes" id="UP001162992">
    <property type="component" value="Chromosome 18"/>
</dbReference>
<gene>
    <name evidence="1" type="ORF">O6H91_18G009600</name>
</gene>
<name>A0ACC2AY08_DIPCM</name>
<reference evidence="2" key="1">
    <citation type="journal article" date="2024" name="Proc. Natl. Acad. Sci. U.S.A.">
        <title>Extraordinary preservation of gene collinearity over three hundred million years revealed in homosporous lycophytes.</title>
        <authorList>
            <person name="Li C."/>
            <person name="Wickell D."/>
            <person name="Kuo L.Y."/>
            <person name="Chen X."/>
            <person name="Nie B."/>
            <person name="Liao X."/>
            <person name="Peng D."/>
            <person name="Ji J."/>
            <person name="Jenkins J."/>
            <person name="Williams M."/>
            <person name="Shu S."/>
            <person name="Plott C."/>
            <person name="Barry K."/>
            <person name="Rajasekar S."/>
            <person name="Grimwood J."/>
            <person name="Han X."/>
            <person name="Sun S."/>
            <person name="Hou Z."/>
            <person name="He W."/>
            <person name="Dai G."/>
            <person name="Sun C."/>
            <person name="Schmutz J."/>
            <person name="Leebens-Mack J.H."/>
            <person name="Li F.W."/>
            <person name="Wang L."/>
        </authorList>
    </citation>
    <scope>NUCLEOTIDE SEQUENCE [LARGE SCALE GENOMIC DNA]</scope>
    <source>
        <strain evidence="2">cv. PW_Plant_1</strain>
    </source>
</reference>
<dbReference type="EMBL" id="CM055109">
    <property type="protein sequence ID" value="KAJ7522418.1"/>
    <property type="molecule type" value="Genomic_DNA"/>
</dbReference>
<comment type="caution">
    <text evidence="1">The sequence shown here is derived from an EMBL/GenBank/DDBJ whole genome shotgun (WGS) entry which is preliminary data.</text>
</comment>
<proteinExistence type="predicted"/>
<evidence type="ECO:0000313" key="2">
    <source>
        <dbReference type="Proteomes" id="UP001162992"/>
    </source>
</evidence>
<organism evidence="1 2">
    <name type="scientific">Diphasiastrum complanatum</name>
    <name type="common">Issler's clubmoss</name>
    <name type="synonym">Lycopodium complanatum</name>
    <dbReference type="NCBI Taxonomy" id="34168"/>
    <lineage>
        <taxon>Eukaryota</taxon>
        <taxon>Viridiplantae</taxon>
        <taxon>Streptophyta</taxon>
        <taxon>Embryophyta</taxon>
        <taxon>Tracheophyta</taxon>
        <taxon>Lycopodiopsida</taxon>
        <taxon>Lycopodiales</taxon>
        <taxon>Lycopodiaceae</taxon>
        <taxon>Lycopodioideae</taxon>
        <taxon>Diphasiastrum</taxon>
    </lineage>
</organism>
<protein>
    <submittedName>
        <fullName evidence="1">Uncharacterized protein</fullName>
    </submittedName>
</protein>
<evidence type="ECO:0000313" key="1">
    <source>
        <dbReference type="EMBL" id="KAJ7522418.1"/>
    </source>
</evidence>
<sequence length="616" mass="67770">MDPRFTLQPNLVVDQGSHLHGAGTGIGASPAFFHSASLQPFYTGFEQTLHSVDEHAIPASFSSSGQNFFVNDPLQRGTTLFQGLPTSGAASGIGSTLGHHDLEISALNSNFQLVNRPQGAAEIGLSGFQSVYAPSYTDMSAQGHVYGSNAPVYIYQPYPQAQIHDEHALLPRANSSGFASRTQLLPEQGLHREYSNVGFLARRREVDQRIKLERQRVLDYRRELQWTQDAKVFPARERGPRDKLQTDKSNNMGSKISGPSNFKGEGLQASRQKGNTFCSICQVECNSPQVLQSHIGGKKHKSQVEAKKLQGENLKKKSKEAVKEAVKKDKEKIVGTKDQAIRKAKIEKGIRKRARRAERRRALEEQKAERDGIADTAINKALLEIQKIGADFTVDGVRNELKTDKVLGDLKQVKIETVEEIVASQKEVDLKGVLMEGKDVNAGKTLDAVNEMEEDESSGKVKGGTCEAKVKLDSVKFESVEMQSKAQEAAEVVEEKVREGRIDSVKASTEMETNVADMDLRASDKEDVLENRSFEISSLLPSASPQKISHPLKSKRADAGVQVQSATVRCEVCAVTCRNATVYETHLKGEKHAERLKKSLEGFKGKPAKVRKVAGK</sequence>
<keyword evidence="2" id="KW-1185">Reference proteome</keyword>